<dbReference type="InterPro" id="IPR017853">
    <property type="entry name" value="GH"/>
</dbReference>
<dbReference type="SUPFAM" id="SSF56601">
    <property type="entry name" value="beta-lactamase/transpeptidase-like"/>
    <property type="match status" value="1"/>
</dbReference>
<dbReference type="InterPro" id="IPR001764">
    <property type="entry name" value="Glyco_hydro_3_N"/>
</dbReference>
<dbReference type="SUPFAM" id="SSF51445">
    <property type="entry name" value="(Trans)glycosidases"/>
    <property type="match status" value="1"/>
</dbReference>
<dbReference type="InterPro" id="IPR036962">
    <property type="entry name" value="Glyco_hydro_3_N_sf"/>
</dbReference>
<protein>
    <recommendedName>
        <fullName evidence="3">beta-N-acetylhexosaminidase</fullName>
        <ecNumber evidence="3">3.2.1.52</ecNumber>
    </recommendedName>
</protein>
<keyword evidence="5" id="KW-0326">Glycosidase</keyword>
<evidence type="ECO:0000256" key="1">
    <source>
        <dbReference type="ARBA" id="ARBA00001231"/>
    </source>
</evidence>
<name>A0ABW2DIL3_9BACT</name>
<dbReference type="Gene3D" id="3.40.50.1700">
    <property type="entry name" value="Glycoside hydrolase family 3 C-terminal domain"/>
    <property type="match status" value="1"/>
</dbReference>
<dbReference type="InterPro" id="IPR036881">
    <property type="entry name" value="Glyco_hydro_3_C_sf"/>
</dbReference>
<evidence type="ECO:0000259" key="8">
    <source>
        <dbReference type="Pfam" id="PF00933"/>
    </source>
</evidence>
<dbReference type="Proteomes" id="UP001596405">
    <property type="component" value="Unassembled WGS sequence"/>
</dbReference>
<evidence type="ECO:0000313" key="9">
    <source>
        <dbReference type="EMBL" id="MFC6997712.1"/>
    </source>
</evidence>
<evidence type="ECO:0000256" key="6">
    <source>
        <dbReference type="SAM" id="MobiDB-lite"/>
    </source>
</evidence>
<keyword evidence="4 9" id="KW-0378">Hydrolase</keyword>
<gene>
    <name evidence="9" type="ORF">ACFQHR_08745</name>
</gene>
<comment type="catalytic activity">
    <reaction evidence="1">
        <text>Hydrolysis of terminal non-reducing N-acetyl-D-hexosamine residues in N-acetyl-beta-D-hexosaminides.</text>
        <dbReference type="EC" id="3.2.1.52"/>
    </reaction>
</comment>
<comment type="caution">
    <text evidence="9">The sequence shown here is derived from an EMBL/GenBank/DDBJ whole genome shotgun (WGS) entry which is preliminary data.</text>
</comment>
<evidence type="ECO:0000256" key="2">
    <source>
        <dbReference type="ARBA" id="ARBA00005336"/>
    </source>
</evidence>
<dbReference type="InterPro" id="IPR012338">
    <property type="entry name" value="Beta-lactam/transpept-like"/>
</dbReference>
<dbReference type="Gene3D" id="3.40.710.10">
    <property type="entry name" value="DD-peptidase/beta-lactamase superfamily"/>
    <property type="match status" value="1"/>
</dbReference>
<evidence type="ECO:0000256" key="4">
    <source>
        <dbReference type="ARBA" id="ARBA00022801"/>
    </source>
</evidence>
<dbReference type="InterPro" id="IPR050226">
    <property type="entry name" value="NagZ_Beta-hexosaminidase"/>
</dbReference>
<dbReference type="PANTHER" id="PTHR30480:SF13">
    <property type="entry name" value="BETA-HEXOSAMINIDASE"/>
    <property type="match status" value="1"/>
</dbReference>
<organism evidence="9 10">
    <name type="scientific">Rufibacter roseus</name>
    <dbReference type="NCBI Taxonomy" id="1567108"/>
    <lineage>
        <taxon>Bacteria</taxon>
        <taxon>Pseudomonadati</taxon>
        <taxon>Bacteroidota</taxon>
        <taxon>Cytophagia</taxon>
        <taxon>Cytophagales</taxon>
        <taxon>Hymenobacteraceae</taxon>
        <taxon>Rufibacter</taxon>
    </lineage>
</organism>
<dbReference type="Pfam" id="PF00144">
    <property type="entry name" value="Beta-lactamase"/>
    <property type="match status" value="1"/>
</dbReference>
<evidence type="ECO:0000256" key="5">
    <source>
        <dbReference type="ARBA" id="ARBA00023295"/>
    </source>
</evidence>
<keyword evidence="10" id="KW-1185">Reference proteome</keyword>
<evidence type="ECO:0000313" key="10">
    <source>
        <dbReference type="Proteomes" id="UP001596405"/>
    </source>
</evidence>
<dbReference type="Gene3D" id="3.20.20.300">
    <property type="entry name" value="Glycoside hydrolase, family 3, N-terminal domain"/>
    <property type="match status" value="1"/>
</dbReference>
<feature type="compositionally biased region" description="Basic and acidic residues" evidence="6">
    <location>
        <begin position="900"/>
        <end position="911"/>
    </location>
</feature>
<dbReference type="RefSeq" id="WP_066618732.1">
    <property type="nucleotide sequence ID" value="NZ_JBHSYQ010000003.1"/>
</dbReference>
<comment type="similarity">
    <text evidence="2">Belongs to the glycosyl hydrolase 3 family.</text>
</comment>
<dbReference type="InterPro" id="IPR001466">
    <property type="entry name" value="Beta-lactam-related"/>
</dbReference>
<feature type="domain" description="Beta-lactamase-related" evidence="7">
    <location>
        <begin position="607"/>
        <end position="960"/>
    </location>
</feature>
<dbReference type="EMBL" id="JBHSYQ010000003">
    <property type="protein sequence ID" value="MFC6997712.1"/>
    <property type="molecule type" value="Genomic_DNA"/>
</dbReference>
<reference evidence="10" key="1">
    <citation type="journal article" date="2019" name="Int. J. Syst. Evol. Microbiol.">
        <title>The Global Catalogue of Microorganisms (GCM) 10K type strain sequencing project: providing services to taxonomists for standard genome sequencing and annotation.</title>
        <authorList>
            <consortium name="The Broad Institute Genomics Platform"/>
            <consortium name="The Broad Institute Genome Sequencing Center for Infectious Disease"/>
            <person name="Wu L."/>
            <person name="Ma J."/>
        </authorList>
    </citation>
    <scope>NUCLEOTIDE SEQUENCE [LARGE SCALE GENOMIC DNA]</scope>
    <source>
        <strain evidence="10">CGMCC 4.7393</strain>
    </source>
</reference>
<dbReference type="Pfam" id="PF00933">
    <property type="entry name" value="Glyco_hydro_3"/>
    <property type="match status" value="1"/>
</dbReference>
<feature type="region of interest" description="Disordered" evidence="6">
    <location>
        <begin position="900"/>
        <end position="921"/>
    </location>
</feature>
<dbReference type="EC" id="3.2.1.52" evidence="3"/>
<accession>A0ABW2DIL3</accession>
<dbReference type="PANTHER" id="PTHR30480">
    <property type="entry name" value="BETA-HEXOSAMINIDASE-RELATED"/>
    <property type="match status" value="1"/>
</dbReference>
<feature type="domain" description="Glycoside hydrolase family 3 N-terminal" evidence="8">
    <location>
        <begin position="49"/>
        <end position="362"/>
    </location>
</feature>
<dbReference type="GO" id="GO:0016787">
    <property type="term" value="F:hydrolase activity"/>
    <property type="evidence" value="ECO:0007669"/>
    <property type="project" value="UniProtKB-KW"/>
</dbReference>
<evidence type="ECO:0000259" key="7">
    <source>
        <dbReference type="Pfam" id="PF00144"/>
    </source>
</evidence>
<dbReference type="InterPro" id="IPR019800">
    <property type="entry name" value="Glyco_hydro_3_AS"/>
</dbReference>
<dbReference type="SUPFAM" id="SSF52279">
    <property type="entry name" value="Beta-D-glucan exohydrolase, C-terminal domain"/>
    <property type="match status" value="1"/>
</dbReference>
<evidence type="ECO:0000256" key="3">
    <source>
        <dbReference type="ARBA" id="ARBA00012663"/>
    </source>
</evidence>
<dbReference type="PROSITE" id="PS00775">
    <property type="entry name" value="GLYCOSYL_HYDROL_F3"/>
    <property type="match status" value="1"/>
</dbReference>
<proteinExistence type="inferred from homology"/>
<sequence>MLRRYSLVLLAVVMGTWWALSGFRPTGRGKVSLQEQRWVDSVYQSLTPDQRLGQLFMVAAYSNKTQSHVKEIEQLVSQYGIGGIMFMQGGPVRQAKLTNHYQALAKVPLLIAIDAEWGLDMRLDSSMHFAKQMTLGALPDDRYVYLMGREIALKLKRLGVHVNFSPVVDVNSNPSNPVIGNRSFGENKEQVTQRSIAYIKGLQDHGIIAVAKHFPGHGDTDTDSHKTLPVLQHDFARLTEVELYPFKRSFEAGVMGVMVAHLHVPKLDSIANRAATLSPYLVNDLLKGKMQYEGLVFTDALNMKGVTRYHKPGEVDALALQAGNDVLLFSEDVPKAIANIRQAIEEGRINEREIELRVRKMLHAKYWAGLNQFSPIELEELTNDLSRPISTVLQQQLYEQAVTVVANKGNLLPFRVLDTTEFASVSIGLGYNNTFTRTLEKYAPFRNFSITNRSAPDSVYASIKRGLATADVVVVSLHGLGNTPGRNYGIPGNALGFIKELQRDPTKKVVVVVMGNAYSLKNFEDINWLVCGYEDNEITQRVVPQVLFGGLPANGRLPVTASPKFKAGSGVATPSLNRLKYSVPESVGMNSATLKKIDNIALEAIAYGATPGMQVLVVKDGTVIMDKAYGYYTYDRTQPVTDKTIYDLASITKVAATLQAVMFLKDMGRLNLDAKLVTYLPELKGSNKANLTVRDVLLHQAGLPAYIPFHKRTLIGGKPNPIYYDTVPSVAYPNMVAPNLFAGKRVEDSVWNWIVKSDLVGKRVASGKFEYRYSDLGLHIMKRLAERLLNQPITDFLEQNFYGPLGANSLTYTPLRKFLKEQIAPTALDPEFRWMQLQGTVHDAGAAMLGGVAGHAGLFSNANDLAILMQMNLQNGKYGGQEYFRSPVVSEFAKSASKDSRRGIGWDKPEPDGNGPTSDLAPLSTFGHTGFTGTGVWVDPENKLVYIFLSNRVHPDSENDKLLKYNIRTRIHDVVYQSLEPKP</sequence>